<evidence type="ECO:0000256" key="1">
    <source>
        <dbReference type="SAM" id="Coils"/>
    </source>
</evidence>
<dbReference type="VEuPathDB" id="CryptoDB:ChTU502y2012_405g0180"/>
<dbReference type="PROSITE" id="PS50833">
    <property type="entry name" value="BRIX"/>
    <property type="match status" value="1"/>
</dbReference>
<name>A0A0S4TMD0_CRYHO</name>
<dbReference type="VEuPathDB" id="CryptoDB:GY17_00000781"/>
<dbReference type="PANTHER" id="PTHR12661">
    <property type="entry name" value="PETER PAN-RELATED"/>
    <property type="match status" value="1"/>
</dbReference>
<accession>A0A0S4TMD0</accession>
<feature type="domain" description="Brix" evidence="2">
    <location>
        <begin position="27"/>
        <end position="311"/>
    </location>
</feature>
<evidence type="ECO:0000313" key="3">
    <source>
        <dbReference type="EMBL" id="CUV07891.1"/>
    </source>
</evidence>
<dbReference type="EMBL" id="LN877954">
    <property type="protein sequence ID" value="CUV07891.1"/>
    <property type="molecule type" value="Genomic_DNA"/>
</dbReference>
<gene>
    <name evidence="3" type="ORF">CHUDEA8_3390</name>
</gene>
<protein>
    <recommendedName>
        <fullName evidence="2">Brix domain-containing protein</fullName>
    </recommendedName>
</protein>
<dbReference type="SMART" id="SM00879">
    <property type="entry name" value="Brix"/>
    <property type="match status" value="1"/>
</dbReference>
<dbReference type="AlphaFoldDB" id="A0A0S4TMD0"/>
<dbReference type="VEuPathDB" id="CryptoDB:CHUDEA8_3390"/>
<feature type="coiled-coil region" evidence="1">
    <location>
        <begin position="320"/>
        <end position="347"/>
    </location>
</feature>
<keyword evidence="1" id="KW-0175">Coiled coil</keyword>
<dbReference type="Pfam" id="PF04427">
    <property type="entry name" value="Brix"/>
    <property type="match status" value="1"/>
</dbReference>
<dbReference type="InterPro" id="IPR045112">
    <property type="entry name" value="PPAN-like"/>
</dbReference>
<dbReference type="VEuPathDB" id="CryptoDB:Chro.80392"/>
<dbReference type="PANTHER" id="PTHR12661:SF5">
    <property type="entry name" value="SUPPRESSOR OF SWI4 1 HOMOLOG"/>
    <property type="match status" value="1"/>
</dbReference>
<organism evidence="3">
    <name type="scientific">Cryptosporidium hominis</name>
    <dbReference type="NCBI Taxonomy" id="237895"/>
    <lineage>
        <taxon>Eukaryota</taxon>
        <taxon>Sar</taxon>
        <taxon>Alveolata</taxon>
        <taxon>Apicomplexa</taxon>
        <taxon>Conoidasida</taxon>
        <taxon>Coccidia</taxon>
        <taxon>Eucoccidiorida</taxon>
        <taxon>Eimeriorina</taxon>
        <taxon>Cryptosporidiidae</taxon>
        <taxon>Cryptosporidium</taxon>
    </lineage>
</organism>
<evidence type="ECO:0000259" key="2">
    <source>
        <dbReference type="PROSITE" id="PS50833"/>
    </source>
</evidence>
<dbReference type="GO" id="GO:0030687">
    <property type="term" value="C:preribosome, large subunit precursor"/>
    <property type="evidence" value="ECO:0007669"/>
    <property type="project" value="TreeGrafter"/>
</dbReference>
<proteinExistence type="predicted"/>
<dbReference type="Proteomes" id="UP000199752">
    <property type="component" value="Chromosome 8"/>
</dbReference>
<dbReference type="GO" id="GO:0000027">
    <property type="term" value="P:ribosomal large subunit assembly"/>
    <property type="evidence" value="ECO:0007669"/>
    <property type="project" value="TreeGrafter"/>
</dbReference>
<dbReference type="GO" id="GO:0006364">
    <property type="term" value="P:rRNA processing"/>
    <property type="evidence" value="ECO:0007669"/>
    <property type="project" value="InterPro"/>
</dbReference>
<sequence length="363" mass="40988">MPKLHGRRKKTKTHKKELVEEELKSIPKCFVLRKGKVVKQLKGLVMDLRYLMSPWSAIKLQENKHNKIKDFVSIAGPLGISHILAVSQTASGAYIRLIVLPSGPTATFKIEDFSLMHDIRSSQKRPRSCSSDYLTSPLLVLNGIKNLPSNDSANPIPLNLLQTMINGMFPAIDLTKIRIRSCKRVVLIEYCKDSELFELRHYAIIRRPAGVSKPIKKLLLKTKDQKLYSIGRGDDMADYVLSSENGACASDSEVDDEVEVKIPTSSGNRDENQMGLSERSGIYTGKVSVSLKELGPRISMRLVKVVDEVCDGAVIYHRFVRKSKDEIKELEKREILLKERRKEENSLLNSYNEDNNSCRGTCE</sequence>
<reference evidence="3" key="1">
    <citation type="submission" date="2015-08" db="EMBL/GenBank/DDBJ databases">
        <authorList>
            <person name="Babu N.S."/>
            <person name="Beckwith C.J."/>
            <person name="Beseler K.G."/>
            <person name="Brison A."/>
            <person name="Carone J.V."/>
            <person name="Caskin T.P."/>
            <person name="Diamond M."/>
            <person name="Durham M.E."/>
            <person name="Foxe J.M."/>
            <person name="Go M."/>
            <person name="Henderson B.A."/>
            <person name="Jones I.B."/>
            <person name="McGettigan J.A."/>
            <person name="Micheletti S.J."/>
            <person name="Nasrallah M.E."/>
            <person name="Ortiz D."/>
            <person name="Piller C.R."/>
            <person name="Privatt S.R."/>
            <person name="Schneider S.L."/>
            <person name="Sharp S."/>
            <person name="Smith T.C."/>
            <person name="Stanton J.D."/>
            <person name="Ullery H.E."/>
            <person name="Wilson R.J."/>
            <person name="Serrano M.G."/>
            <person name="Buck G."/>
            <person name="Lee V."/>
            <person name="Wang Y."/>
            <person name="Carvalho R."/>
            <person name="Voegtly L."/>
            <person name="Shi R."/>
            <person name="Duckworth R."/>
            <person name="Johnson A."/>
            <person name="Loviza R."/>
            <person name="Walstead R."/>
            <person name="Shah Z."/>
            <person name="Kiflezghi M."/>
            <person name="Wade K."/>
            <person name="Ball S.L."/>
            <person name="Bradley K.W."/>
            <person name="Asai D.J."/>
            <person name="Bowman C.A."/>
            <person name="Russell D.A."/>
            <person name="Pope W.H."/>
            <person name="Jacobs-Sera D."/>
            <person name="Hendrix R.W."/>
            <person name="Hatfull G.F."/>
        </authorList>
    </citation>
    <scope>NUCLEOTIDE SEQUENCE [LARGE SCALE GENOMIC DNA]</scope>
</reference>
<dbReference type="GO" id="GO:0019843">
    <property type="term" value="F:rRNA binding"/>
    <property type="evidence" value="ECO:0007669"/>
    <property type="project" value="InterPro"/>
</dbReference>
<dbReference type="OrthoDB" id="10261452at2759"/>
<dbReference type="InterPro" id="IPR007109">
    <property type="entry name" value="Brix"/>
</dbReference>